<dbReference type="SMART" id="SM01019">
    <property type="entry name" value="B3"/>
    <property type="match status" value="1"/>
</dbReference>
<dbReference type="OrthoDB" id="1666376at2759"/>
<keyword evidence="5" id="KW-0539">Nucleus</keyword>
<name>A0A7J7PCE3_9MAGN</name>
<keyword evidence="2" id="KW-0805">Transcription regulation</keyword>
<evidence type="ECO:0000313" key="7">
    <source>
        <dbReference type="EMBL" id="KAF6177089.1"/>
    </source>
</evidence>
<dbReference type="PANTHER" id="PTHR31920:SF135">
    <property type="entry name" value="B3 DOMAIN-CONTAINING PROTEIN OS03G0621600-RELATED"/>
    <property type="match status" value="1"/>
</dbReference>
<evidence type="ECO:0000256" key="4">
    <source>
        <dbReference type="ARBA" id="ARBA00023163"/>
    </source>
</evidence>
<keyword evidence="3" id="KW-0238">DNA-binding</keyword>
<dbReference type="InterPro" id="IPR003340">
    <property type="entry name" value="B3_DNA-bd"/>
</dbReference>
<dbReference type="Proteomes" id="UP000541444">
    <property type="component" value="Unassembled WGS sequence"/>
</dbReference>
<evidence type="ECO:0000313" key="8">
    <source>
        <dbReference type="Proteomes" id="UP000541444"/>
    </source>
</evidence>
<dbReference type="CDD" id="cd10017">
    <property type="entry name" value="B3_DNA"/>
    <property type="match status" value="1"/>
</dbReference>
<organism evidence="7 8">
    <name type="scientific">Kingdonia uniflora</name>
    <dbReference type="NCBI Taxonomy" id="39325"/>
    <lineage>
        <taxon>Eukaryota</taxon>
        <taxon>Viridiplantae</taxon>
        <taxon>Streptophyta</taxon>
        <taxon>Embryophyta</taxon>
        <taxon>Tracheophyta</taxon>
        <taxon>Spermatophyta</taxon>
        <taxon>Magnoliopsida</taxon>
        <taxon>Ranunculales</taxon>
        <taxon>Circaeasteraceae</taxon>
        <taxon>Kingdonia</taxon>
    </lineage>
</organism>
<dbReference type="InterPro" id="IPR015300">
    <property type="entry name" value="DNA-bd_pseudobarrel_sf"/>
</dbReference>
<evidence type="ECO:0000256" key="3">
    <source>
        <dbReference type="ARBA" id="ARBA00023125"/>
    </source>
</evidence>
<sequence length="167" mass="19397">MSVVQNSSYKLKSSNKLVGYSSMRQPKLSPFVGNHVPPITLLVSLLQQHEYKRIDTVLEHSTNKTPKRDVYHLYKRIPPSFNKHFNGISLPQKLYIRSPTGKSWTVILKKVDDDLFNRNGWQAFMSDHSLKAGEFLVFKYCGNSKFNVKIYDRTCCEKVLLEKKTRD</sequence>
<dbReference type="PANTHER" id="PTHR31920">
    <property type="entry name" value="B3 DOMAIN-CONTAINING"/>
    <property type="match status" value="1"/>
</dbReference>
<gene>
    <name evidence="7" type="ORF">GIB67_015964</name>
</gene>
<comment type="caution">
    <text evidence="7">The sequence shown here is derived from an EMBL/GenBank/DDBJ whole genome shotgun (WGS) entry which is preliminary data.</text>
</comment>
<dbReference type="Pfam" id="PF02362">
    <property type="entry name" value="B3"/>
    <property type="match status" value="1"/>
</dbReference>
<dbReference type="SUPFAM" id="SSF101936">
    <property type="entry name" value="DNA-binding pseudobarrel domain"/>
    <property type="match status" value="1"/>
</dbReference>
<evidence type="ECO:0000259" key="6">
    <source>
        <dbReference type="PROSITE" id="PS50863"/>
    </source>
</evidence>
<feature type="domain" description="TF-B3" evidence="6">
    <location>
        <begin position="77"/>
        <end position="154"/>
    </location>
</feature>
<dbReference type="Gene3D" id="2.40.330.10">
    <property type="entry name" value="DNA-binding pseudobarrel domain"/>
    <property type="match status" value="1"/>
</dbReference>
<protein>
    <recommendedName>
        <fullName evidence="6">TF-B3 domain-containing protein</fullName>
    </recommendedName>
</protein>
<proteinExistence type="predicted"/>
<comment type="subcellular location">
    <subcellularLocation>
        <location evidence="1">Nucleus</location>
    </subcellularLocation>
</comment>
<dbReference type="GO" id="GO:0003677">
    <property type="term" value="F:DNA binding"/>
    <property type="evidence" value="ECO:0007669"/>
    <property type="project" value="UniProtKB-KW"/>
</dbReference>
<accession>A0A7J7PCE3</accession>
<evidence type="ECO:0000256" key="1">
    <source>
        <dbReference type="ARBA" id="ARBA00004123"/>
    </source>
</evidence>
<evidence type="ECO:0000256" key="2">
    <source>
        <dbReference type="ARBA" id="ARBA00023015"/>
    </source>
</evidence>
<dbReference type="PROSITE" id="PS50863">
    <property type="entry name" value="B3"/>
    <property type="match status" value="1"/>
</dbReference>
<dbReference type="AlphaFoldDB" id="A0A7J7PCE3"/>
<reference evidence="7 8" key="1">
    <citation type="journal article" date="2020" name="IScience">
        <title>Genome Sequencing of the Endangered Kingdonia uniflora (Circaeasteraceae, Ranunculales) Reveals Potential Mechanisms of Evolutionary Specialization.</title>
        <authorList>
            <person name="Sun Y."/>
            <person name="Deng T."/>
            <person name="Zhang A."/>
            <person name="Moore M.J."/>
            <person name="Landis J.B."/>
            <person name="Lin N."/>
            <person name="Zhang H."/>
            <person name="Zhang X."/>
            <person name="Huang J."/>
            <person name="Zhang X."/>
            <person name="Sun H."/>
            <person name="Wang H."/>
        </authorList>
    </citation>
    <scope>NUCLEOTIDE SEQUENCE [LARGE SCALE GENOMIC DNA]</scope>
    <source>
        <strain evidence="7">TB1705</strain>
        <tissue evidence="7">Leaf</tissue>
    </source>
</reference>
<dbReference type="InterPro" id="IPR050655">
    <property type="entry name" value="Plant_B3_domain"/>
</dbReference>
<evidence type="ECO:0000256" key="5">
    <source>
        <dbReference type="ARBA" id="ARBA00023242"/>
    </source>
</evidence>
<dbReference type="GO" id="GO:0005634">
    <property type="term" value="C:nucleus"/>
    <property type="evidence" value="ECO:0007669"/>
    <property type="project" value="UniProtKB-SubCell"/>
</dbReference>
<keyword evidence="8" id="KW-1185">Reference proteome</keyword>
<keyword evidence="4" id="KW-0804">Transcription</keyword>
<dbReference type="EMBL" id="JACGCM010000004">
    <property type="protein sequence ID" value="KAF6177089.1"/>
    <property type="molecule type" value="Genomic_DNA"/>
</dbReference>